<accession>A0A0A0HGT3</accession>
<dbReference type="EMBL" id="AONH01000026">
    <property type="protein sequence ID" value="KGM85879.1"/>
    <property type="molecule type" value="Genomic_DNA"/>
</dbReference>
<proteinExistence type="predicted"/>
<name>A0A0A0HGT3_9RHOB</name>
<reference evidence="1 2" key="1">
    <citation type="submission" date="2013-01" db="EMBL/GenBank/DDBJ databases">
        <authorList>
            <person name="Fiebig A."/>
            <person name="Goeker M."/>
            <person name="Klenk H.-P.P."/>
        </authorList>
    </citation>
    <scope>NUCLEOTIDE SEQUENCE [LARGE SCALE GENOMIC DNA]</scope>
    <source>
        <strain evidence="1 2">DSM 17069</strain>
    </source>
</reference>
<dbReference type="Proteomes" id="UP000030021">
    <property type="component" value="Unassembled WGS sequence"/>
</dbReference>
<comment type="caution">
    <text evidence="1">The sequence shown here is derived from an EMBL/GenBank/DDBJ whole genome shotgun (WGS) entry which is preliminary data.</text>
</comment>
<gene>
    <name evidence="1" type="ORF">rosmuc_04215</name>
</gene>
<dbReference type="RefSeq" id="WP_037275727.1">
    <property type="nucleotide sequence ID" value="NZ_KN293990.1"/>
</dbReference>
<evidence type="ECO:0000313" key="2">
    <source>
        <dbReference type="Proteomes" id="UP000030021"/>
    </source>
</evidence>
<protein>
    <recommendedName>
        <fullName evidence="3">Restriction endonuclease</fullName>
    </recommendedName>
</protein>
<dbReference type="eggNOG" id="COG0457">
    <property type="taxonomic scope" value="Bacteria"/>
</dbReference>
<evidence type="ECO:0008006" key="3">
    <source>
        <dbReference type="Google" id="ProtNLM"/>
    </source>
</evidence>
<dbReference type="AlphaFoldDB" id="A0A0A0HGT3"/>
<dbReference type="HOGENOM" id="CLU_791984_0_0_5"/>
<evidence type="ECO:0000313" key="1">
    <source>
        <dbReference type="EMBL" id="KGM85879.1"/>
    </source>
</evidence>
<organism evidence="1 2">
    <name type="scientific">Roseovarius mucosus DSM 17069</name>
    <dbReference type="NCBI Taxonomy" id="1288298"/>
    <lineage>
        <taxon>Bacteria</taxon>
        <taxon>Pseudomonadati</taxon>
        <taxon>Pseudomonadota</taxon>
        <taxon>Alphaproteobacteria</taxon>
        <taxon>Rhodobacterales</taxon>
        <taxon>Roseobacteraceae</taxon>
        <taxon>Roseovarius</taxon>
    </lineage>
</organism>
<dbReference type="OrthoDB" id="7281435at2"/>
<sequence>MTSIHSLEVPKPKNWQDFEAIALDALRLRWNSPDLAANGRPGQQQQGVDIFGPDDIGRKIGVQCKRYAAPLKIDLVKAEVENSDAFEPALNTIYIATTRDRDAKLQMEVRLYSDKRVSEGKSAVSLLFWDDIVGSLGTNPSTFKTHFPNFTLPEAYAFPRERLVAALNLGYFGSHLWDYAELIHGEFGWMANTDPHEFQIVLGIVRQYSHSFLPAKERDAVVGSLDEIVAIMSTEKALNRGDWKVIETLCIRVSRRVVSLSSVVILESNTLEVGRRLGSIYFGPAENVGAATSAEMKRQVDAILPSECVKRTAAKFDEADTMKYPYGYYWAPKILAYVEREIRFANPMNQ</sequence>